<evidence type="ECO:0000313" key="2">
    <source>
        <dbReference type="Proteomes" id="UP000324222"/>
    </source>
</evidence>
<name>A0A5B7F445_PORTR</name>
<protein>
    <submittedName>
        <fullName evidence="1">Uncharacterized protein</fullName>
    </submittedName>
</protein>
<proteinExistence type="predicted"/>
<sequence>MRRRAGVPAAITVTGGQALHCPVSDSGDPHCGVRHVLRLHHVFIPLDPWHAGNHQQKLG</sequence>
<dbReference type="Proteomes" id="UP000324222">
    <property type="component" value="Unassembled WGS sequence"/>
</dbReference>
<dbReference type="EMBL" id="VSRR010005189">
    <property type="protein sequence ID" value="MPC41801.1"/>
    <property type="molecule type" value="Genomic_DNA"/>
</dbReference>
<accession>A0A5B7F445</accession>
<comment type="caution">
    <text evidence="1">The sequence shown here is derived from an EMBL/GenBank/DDBJ whole genome shotgun (WGS) entry which is preliminary data.</text>
</comment>
<reference evidence="1 2" key="1">
    <citation type="submission" date="2019-05" db="EMBL/GenBank/DDBJ databases">
        <title>Another draft genome of Portunus trituberculatus and its Hox gene families provides insights of decapod evolution.</title>
        <authorList>
            <person name="Jeong J.-H."/>
            <person name="Song I."/>
            <person name="Kim S."/>
            <person name="Choi T."/>
            <person name="Kim D."/>
            <person name="Ryu S."/>
            <person name="Kim W."/>
        </authorList>
    </citation>
    <scope>NUCLEOTIDE SEQUENCE [LARGE SCALE GENOMIC DNA]</scope>
    <source>
        <tissue evidence="1">Muscle</tissue>
    </source>
</reference>
<evidence type="ECO:0000313" key="1">
    <source>
        <dbReference type="EMBL" id="MPC41801.1"/>
    </source>
</evidence>
<dbReference type="AlphaFoldDB" id="A0A5B7F445"/>
<gene>
    <name evidence="1" type="ORF">E2C01_035407</name>
</gene>
<organism evidence="1 2">
    <name type="scientific">Portunus trituberculatus</name>
    <name type="common">Swimming crab</name>
    <name type="synonym">Neptunus trituberculatus</name>
    <dbReference type="NCBI Taxonomy" id="210409"/>
    <lineage>
        <taxon>Eukaryota</taxon>
        <taxon>Metazoa</taxon>
        <taxon>Ecdysozoa</taxon>
        <taxon>Arthropoda</taxon>
        <taxon>Crustacea</taxon>
        <taxon>Multicrustacea</taxon>
        <taxon>Malacostraca</taxon>
        <taxon>Eumalacostraca</taxon>
        <taxon>Eucarida</taxon>
        <taxon>Decapoda</taxon>
        <taxon>Pleocyemata</taxon>
        <taxon>Brachyura</taxon>
        <taxon>Eubrachyura</taxon>
        <taxon>Portunoidea</taxon>
        <taxon>Portunidae</taxon>
        <taxon>Portuninae</taxon>
        <taxon>Portunus</taxon>
    </lineage>
</organism>
<keyword evidence="2" id="KW-1185">Reference proteome</keyword>